<feature type="region of interest" description="Disordered" evidence="2">
    <location>
        <begin position="656"/>
        <end position="760"/>
    </location>
</feature>
<feature type="compositionally biased region" description="Polar residues" evidence="2">
    <location>
        <begin position="726"/>
        <end position="751"/>
    </location>
</feature>
<proteinExistence type="predicted"/>
<dbReference type="Proteomes" id="UP000663846">
    <property type="component" value="Unassembled WGS sequence"/>
</dbReference>
<dbReference type="Gene3D" id="2.60.200.20">
    <property type="match status" value="1"/>
</dbReference>
<dbReference type="Pfam" id="PF00498">
    <property type="entry name" value="FHA"/>
    <property type="match status" value="1"/>
</dbReference>
<dbReference type="EMBL" id="CAJMWS010001012">
    <property type="protein sequence ID" value="CAE6471009.1"/>
    <property type="molecule type" value="Genomic_DNA"/>
</dbReference>
<sequence>MAPYQMQPPPACPALYLYPLNDTFVPKQIALGGGVRVKIGRQTNAKTVPGERNGYFDSKVLSRQHAEVWEENGKIYIKDVKSSNGTFINGDRLSAESVESEPCELKSEDIVEFGIDIVGEDNKTIIHHKVATRVFVVLTPEDAQAAAREHHAHLQHQQQALFAQQQHQHQQHAAQQAQAIARRQQGPLSGNNTQLGGLGGLGQGQARPGSKGLSFDHILNKLQMELQRSRETGQELQSLTTAMNDIQDTMGGGAIPPPPPQHQLIPPVRQPTAEADVSAMQNQLRETQSSLQAHVDKIRALDRLVEEHEAIKREVGSMREMLSRNRSPLQLEEGDLGEHGGNMLDSQQEEFDDDSDSRSVCTIVPEEEEHAAARSVGRPKTPEPMAMLDDARHQPSLNDAIRTAEQNALHAAEQNAVLSERLEALTAQLEQAIALSQGLQTHAERASSTIAALEAKVIALEEEQRAARVLGGQPAAKSEISADSDIAQLVKSELMREMERRWDAWHAKTEEDREADKRTLATALDQFKAVVDNQAASGSKPDSSVREDLEALKSQLGQVDIRINQVESRPVDSAIGSQIEKLSARVDQVSSRIEHVDTRVGDVDVRVNDLDGLVSQVGNRVTNVEDHVSAELEGLRRTDRTRADAVRAISGLASDSSTSTLDAMQGGGPTLDVRKRVRKRSSRGSSGEDNSSLASSMTRASFSTRATSPSEDEGEEDETKRIVPPKSTTSSKLATVSSTTQTESPGSTPTAGTGVVSKSGPVGSMKDVVRILLGVVVGVILTCIGAGLVEKPAPVLSAAAVAVVAIGVGAWMMTHRVKD</sequence>
<dbReference type="Gene3D" id="1.20.5.340">
    <property type="match status" value="1"/>
</dbReference>
<dbReference type="PANTHER" id="PTHR15715">
    <property type="entry name" value="CENTROSOMAL PROTEIN OF 170 KDA"/>
    <property type="match status" value="1"/>
</dbReference>
<reference evidence="5" key="1">
    <citation type="submission" date="2021-01" db="EMBL/GenBank/DDBJ databases">
        <authorList>
            <person name="Kaushik A."/>
        </authorList>
    </citation>
    <scope>NUCLEOTIDE SEQUENCE</scope>
    <source>
        <strain evidence="5">AG1-1C</strain>
    </source>
</reference>
<evidence type="ECO:0000313" key="5">
    <source>
        <dbReference type="EMBL" id="CAE6471009.1"/>
    </source>
</evidence>
<feature type="compositionally biased region" description="Polar residues" evidence="2">
    <location>
        <begin position="688"/>
        <end position="709"/>
    </location>
</feature>
<accession>A0A8H3GXZ8</accession>
<evidence type="ECO:0000256" key="2">
    <source>
        <dbReference type="SAM" id="MobiDB-lite"/>
    </source>
</evidence>
<comment type="caution">
    <text evidence="5">The sequence shown here is derived from an EMBL/GenBank/DDBJ whole genome shotgun (WGS) entry which is preliminary data.</text>
</comment>
<evidence type="ECO:0000256" key="3">
    <source>
        <dbReference type="SAM" id="Phobius"/>
    </source>
</evidence>
<keyword evidence="3" id="KW-0472">Membrane</keyword>
<dbReference type="PANTHER" id="PTHR15715:SF37">
    <property type="entry name" value="LD47843P"/>
    <property type="match status" value="1"/>
</dbReference>
<protein>
    <recommendedName>
        <fullName evidence="4">FHA domain-containing protein</fullName>
    </recommendedName>
</protein>
<feature type="coiled-coil region" evidence="1">
    <location>
        <begin position="415"/>
        <end position="470"/>
    </location>
</feature>
<organism evidence="5 6">
    <name type="scientific">Rhizoctonia solani</name>
    <dbReference type="NCBI Taxonomy" id="456999"/>
    <lineage>
        <taxon>Eukaryota</taxon>
        <taxon>Fungi</taxon>
        <taxon>Dikarya</taxon>
        <taxon>Basidiomycota</taxon>
        <taxon>Agaricomycotina</taxon>
        <taxon>Agaricomycetes</taxon>
        <taxon>Cantharellales</taxon>
        <taxon>Ceratobasidiaceae</taxon>
        <taxon>Rhizoctonia</taxon>
    </lineage>
</organism>
<dbReference type="SUPFAM" id="SSF49879">
    <property type="entry name" value="SMAD/FHA domain"/>
    <property type="match status" value="1"/>
</dbReference>
<keyword evidence="3" id="KW-1133">Transmembrane helix</keyword>
<dbReference type="InterPro" id="IPR000253">
    <property type="entry name" value="FHA_dom"/>
</dbReference>
<dbReference type="PROSITE" id="PS50006">
    <property type="entry name" value="FHA_DOMAIN"/>
    <property type="match status" value="1"/>
</dbReference>
<dbReference type="SMART" id="SM00240">
    <property type="entry name" value="FHA"/>
    <property type="match status" value="1"/>
</dbReference>
<dbReference type="InterPro" id="IPR008984">
    <property type="entry name" value="SMAD_FHA_dom_sf"/>
</dbReference>
<keyword evidence="1" id="KW-0175">Coiled coil</keyword>
<dbReference type="InterPro" id="IPR051176">
    <property type="entry name" value="Cent_Immune-Sig_Mod"/>
</dbReference>
<evidence type="ECO:0000256" key="1">
    <source>
        <dbReference type="SAM" id="Coils"/>
    </source>
</evidence>
<keyword evidence="3" id="KW-0812">Transmembrane</keyword>
<evidence type="ECO:0000313" key="6">
    <source>
        <dbReference type="Proteomes" id="UP000663846"/>
    </source>
</evidence>
<gene>
    <name evidence="5" type="ORF">RDB_LOCUS175587</name>
</gene>
<feature type="domain" description="FHA" evidence="4">
    <location>
        <begin position="37"/>
        <end position="93"/>
    </location>
</feature>
<name>A0A8H3GXZ8_9AGAM</name>
<feature type="transmembrane region" description="Helical" evidence="3">
    <location>
        <begin position="795"/>
        <end position="814"/>
    </location>
</feature>
<dbReference type="AlphaFoldDB" id="A0A8H3GXZ8"/>
<feature type="transmembrane region" description="Helical" evidence="3">
    <location>
        <begin position="768"/>
        <end position="789"/>
    </location>
</feature>
<dbReference type="GO" id="GO:0005737">
    <property type="term" value="C:cytoplasm"/>
    <property type="evidence" value="ECO:0007669"/>
    <property type="project" value="TreeGrafter"/>
</dbReference>
<evidence type="ECO:0000259" key="4">
    <source>
        <dbReference type="PROSITE" id="PS50006"/>
    </source>
</evidence>